<dbReference type="AlphaFoldDB" id="A0A2X2JLL8"/>
<sequence length="429" mass="47886">MVCLLLFSYIFITLMNNLLNVALLFGLSISTTYAQDKQWQMELVFKGEVSPEKFENEVPEFAKEFYEPFLKGKMAYRNVEILADADYSSTVVNQKAHAILNRKLAKTYSYSVGDDIVTAEAYNPAYKIVSAKLGESEGPYVHLQDMGEIESIAGITCKKAKLFIKNNADSAVATVWYSEAVPTYYLTAFSFINDLPGGVLKLSLGENNDLGFETTKVTNVSSAADFELPKNAKVIDISGGGNTSEGEDVSLFEDTFPLDKSLKWTMVKDKDTNDEYYGIKNMAGEDVLPCSLFSLAYFNEQTAIVSDKDNYFWLLDKKGGKVNKEGFDWLTPANQKLAIFQKDGNFGLVTQEGKVLLDKKENISKFLDNYLMFSENGKVGLLDENGKILLKANLLFLDADNAGNVLVREKEGEETKTLDLEAFLKTYVK</sequence>
<dbReference type="EMBL" id="UAUU01000011">
    <property type="protein sequence ID" value="SPZ93076.1"/>
    <property type="molecule type" value="Genomic_DNA"/>
</dbReference>
<accession>A0A2X2JLL8</accession>
<evidence type="ECO:0000313" key="2">
    <source>
        <dbReference type="Proteomes" id="UP000251241"/>
    </source>
</evidence>
<proteinExistence type="predicted"/>
<evidence type="ECO:0000313" key="1">
    <source>
        <dbReference type="EMBL" id="SPZ93076.1"/>
    </source>
</evidence>
<protein>
    <recommendedName>
        <fullName evidence="3">GLPGLI family protein</fullName>
    </recommendedName>
</protein>
<name>A0A2X2JLL8_SPHMU</name>
<dbReference type="Proteomes" id="UP000251241">
    <property type="component" value="Unassembled WGS sequence"/>
</dbReference>
<gene>
    <name evidence="1" type="ORF">NCTC11343_05013</name>
</gene>
<organism evidence="1 2">
    <name type="scientific">Sphingobacterium multivorum</name>
    <dbReference type="NCBI Taxonomy" id="28454"/>
    <lineage>
        <taxon>Bacteria</taxon>
        <taxon>Pseudomonadati</taxon>
        <taxon>Bacteroidota</taxon>
        <taxon>Sphingobacteriia</taxon>
        <taxon>Sphingobacteriales</taxon>
        <taxon>Sphingobacteriaceae</taxon>
        <taxon>Sphingobacterium</taxon>
    </lineage>
</organism>
<reference evidence="1 2" key="1">
    <citation type="submission" date="2018-06" db="EMBL/GenBank/DDBJ databases">
        <authorList>
            <consortium name="Pathogen Informatics"/>
            <person name="Doyle S."/>
        </authorList>
    </citation>
    <scope>NUCLEOTIDE SEQUENCE [LARGE SCALE GENOMIC DNA]</scope>
    <source>
        <strain evidence="1 2">NCTC11343</strain>
    </source>
</reference>
<evidence type="ECO:0008006" key="3">
    <source>
        <dbReference type="Google" id="ProtNLM"/>
    </source>
</evidence>